<dbReference type="UniPathway" id="UPA00047">
    <property type="reaction ID" value="UER00056"/>
</dbReference>
<dbReference type="GO" id="GO:0009099">
    <property type="term" value="P:L-valine biosynthetic process"/>
    <property type="evidence" value="ECO:0007669"/>
    <property type="project" value="UniProtKB-UniRule"/>
</dbReference>
<proteinExistence type="inferred from homology"/>
<dbReference type="GO" id="GO:0005829">
    <property type="term" value="C:cytosol"/>
    <property type="evidence" value="ECO:0007669"/>
    <property type="project" value="TreeGrafter"/>
</dbReference>
<dbReference type="InterPro" id="IPR013328">
    <property type="entry name" value="6PGD_dom2"/>
</dbReference>
<sequence>MANYFNTLPLREQLAQLAQCEFMDPAEFADGVDALKGKKLVIVGCGAQGLNQGLNLRDSGLDVSYTLRDSAISERRQSFLNASENGFTVGTYEELIPTADVVLNLTPDKQHTAVVNAIMPMMKQGSTLAYSHGFNIVEEGMQVRDDITVIMVAPKCPGSEVREEYKRGFGVPTLIAVHPENDPQGHGLAQAKAYAAGTGGHRAGVLKSSFIAEVKSDLMGEQTILCGMLQTGSILCFDKMIEKGIDAGYASKLIQYGWEVVTEALKYGGVTNMLDRLSNPAKVKAFELSEQLKVIMRPLYNKHQDDIIDGTFSRVMMEDWANDDANLLKWRAETAETNFEKTPAGDVEITEQEFFDNGILMVAMVKAGVELAFETMTAAGIIAESAYYESLHETPLIANTIARKKLFEMNRTISDTAEYGCYLYNHACLPLLQDFMQNIDTDVIGRGLGERCNHVDNQTLIAINKSLREHPVEIIGTKLRGYMSAMKKIV</sequence>
<feature type="binding site" evidence="10 11">
    <location>
        <position position="221"/>
    </location>
    <ligand>
        <name>Mg(2+)</name>
        <dbReference type="ChEBI" id="CHEBI:18420"/>
        <label>1</label>
    </ligand>
</feature>
<feature type="active site" evidence="10">
    <location>
        <position position="132"/>
    </location>
</feature>
<feature type="domain" description="KARI C-terminal knotted" evidence="13">
    <location>
        <begin position="355"/>
        <end position="486"/>
    </location>
</feature>
<dbReference type="AlphaFoldDB" id="A0A7V1CWI5"/>
<keyword evidence="6 10" id="KW-0460">Magnesium</keyword>
<evidence type="ECO:0000256" key="3">
    <source>
        <dbReference type="ARBA" id="ARBA00010318"/>
    </source>
</evidence>
<accession>A0A7V1CWI5</accession>
<comment type="pathway">
    <text evidence="2 10">Amino-acid biosynthesis; L-isoleucine biosynthesis; L-isoleucine from 2-oxobutanoate: step 2/4.</text>
</comment>
<evidence type="ECO:0000256" key="5">
    <source>
        <dbReference type="ARBA" id="ARBA00022723"/>
    </source>
</evidence>
<feature type="binding site" evidence="10 11">
    <location>
        <position position="393"/>
    </location>
    <ligand>
        <name>Mg(2+)</name>
        <dbReference type="ChEBI" id="CHEBI:18420"/>
        <label>2</label>
    </ligand>
</feature>
<comment type="pathway">
    <text evidence="1 10">Amino-acid biosynthesis; L-valine biosynthesis; L-valine from pyruvate: step 2/4.</text>
</comment>
<feature type="binding site" evidence="10 11">
    <location>
        <position position="414"/>
    </location>
    <ligand>
        <name>substrate</name>
    </ligand>
</feature>
<feature type="binding site" evidence="10">
    <location>
        <position position="78"/>
    </location>
    <ligand>
        <name>NADP(+)</name>
        <dbReference type="ChEBI" id="CHEBI:58349"/>
    </ligand>
</feature>
<feature type="binding site" evidence="10 11">
    <location>
        <position position="217"/>
    </location>
    <ligand>
        <name>Mg(2+)</name>
        <dbReference type="ChEBI" id="CHEBI:18420"/>
        <label>2</label>
    </ligand>
</feature>
<keyword evidence="7 10" id="KW-0560">Oxidoreductase</keyword>
<evidence type="ECO:0000256" key="2">
    <source>
        <dbReference type="ARBA" id="ARBA00004885"/>
    </source>
</evidence>
<dbReference type="PROSITE" id="PS51851">
    <property type="entry name" value="KARI_C"/>
    <property type="match status" value="2"/>
</dbReference>
<feature type="binding site" evidence="10 11">
    <location>
        <position position="217"/>
    </location>
    <ligand>
        <name>Mg(2+)</name>
        <dbReference type="ChEBI" id="CHEBI:18420"/>
        <label>1</label>
    </ligand>
</feature>
<comment type="catalytic activity">
    <reaction evidence="9 10">
        <text>(2R)-2,3-dihydroxy-3-methylbutanoate + NADP(+) = (2S)-2-acetolactate + NADPH + H(+)</text>
        <dbReference type="Rhea" id="RHEA:22068"/>
        <dbReference type="ChEBI" id="CHEBI:15378"/>
        <dbReference type="ChEBI" id="CHEBI:49072"/>
        <dbReference type="ChEBI" id="CHEBI:57783"/>
        <dbReference type="ChEBI" id="CHEBI:58349"/>
        <dbReference type="ChEBI" id="CHEBI:58476"/>
        <dbReference type="EC" id="1.1.1.86"/>
    </reaction>
</comment>
<organism evidence="14">
    <name type="scientific">Pseudoalteromonas prydzensis</name>
    <dbReference type="NCBI Taxonomy" id="182141"/>
    <lineage>
        <taxon>Bacteria</taxon>
        <taxon>Pseudomonadati</taxon>
        <taxon>Pseudomonadota</taxon>
        <taxon>Gammaproteobacteria</taxon>
        <taxon>Alteromonadales</taxon>
        <taxon>Pseudoalteromonadaceae</taxon>
        <taxon>Pseudoalteromonas</taxon>
    </lineage>
</organism>
<dbReference type="GO" id="GO:0009097">
    <property type="term" value="P:isoleucine biosynthetic process"/>
    <property type="evidence" value="ECO:0007669"/>
    <property type="project" value="UniProtKB-UniRule"/>
</dbReference>
<dbReference type="InterPro" id="IPR013116">
    <property type="entry name" value="KARI_N"/>
</dbReference>
<evidence type="ECO:0000256" key="10">
    <source>
        <dbReference type="HAMAP-Rule" id="MF_00435"/>
    </source>
</evidence>
<dbReference type="NCBIfam" id="NF003557">
    <property type="entry name" value="PRK05225.1"/>
    <property type="match status" value="1"/>
</dbReference>
<comment type="catalytic activity">
    <reaction evidence="10">
        <text>(2R,3R)-2,3-dihydroxy-3-methylpentanoate + NADP(+) = (S)-2-ethyl-2-hydroxy-3-oxobutanoate + NADPH + H(+)</text>
        <dbReference type="Rhea" id="RHEA:13493"/>
        <dbReference type="ChEBI" id="CHEBI:15378"/>
        <dbReference type="ChEBI" id="CHEBI:49256"/>
        <dbReference type="ChEBI" id="CHEBI:49258"/>
        <dbReference type="ChEBI" id="CHEBI:57783"/>
        <dbReference type="ChEBI" id="CHEBI:58349"/>
        <dbReference type="EC" id="1.1.1.86"/>
    </reaction>
</comment>
<evidence type="ECO:0000256" key="1">
    <source>
        <dbReference type="ARBA" id="ARBA00004864"/>
    </source>
</evidence>
<evidence type="ECO:0000256" key="7">
    <source>
        <dbReference type="ARBA" id="ARBA00023002"/>
    </source>
</evidence>
<keyword evidence="5 10" id="KW-0479">Metal-binding</keyword>
<protein>
    <recommendedName>
        <fullName evidence="10">Ketol-acid reductoisomerase (NADP(+))</fullName>
        <shortName evidence="10">KARI</shortName>
        <ecNumber evidence="10">1.1.1.86</ecNumber>
    </recommendedName>
    <alternativeName>
        <fullName evidence="10">Acetohydroxy-acid isomeroreductase</fullName>
        <shortName evidence="10">AHIR</shortName>
    </alternativeName>
    <alternativeName>
        <fullName evidence="10">Alpha-keto-beta-hydroxylacyl reductoisomerase</fullName>
    </alternativeName>
</protein>
<feature type="binding site" evidence="10">
    <location>
        <position position="76"/>
    </location>
    <ligand>
        <name>NADP(+)</name>
        <dbReference type="ChEBI" id="CHEBI:58349"/>
    </ligand>
</feature>
<evidence type="ECO:0000259" key="12">
    <source>
        <dbReference type="PROSITE" id="PS51850"/>
    </source>
</evidence>
<feature type="binding site" evidence="10">
    <location>
        <position position="158"/>
    </location>
    <ligand>
        <name>NADP(+)</name>
        <dbReference type="ChEBI" id="CHEBI:58349"/>
    </ligand>
</feature>
<feature type="binding site" evidence="10">
    <location>
        <position position="68"/>
    </location>
    <ligand>
        <name>NADP(+)</name>
        <dbReference type="ChEBI" id="CHEBI:58349"/>
    </ligand>
</feature>
<feature type="binding site" evidence="10">
    <location>
        <begin position="108"/>
        <end position="110"/>
    </location>
    <ligand>
        <name>NADP(+)</name>
        <dbReference type="ChEBI" id="CHEBI:58349"/>
    </ligand>
</feature>
<evidence type="ECO:0000256" key="4">
    <source>
        <dbReference type="ARBA" id="ARBA00022605"/>
    </source>
</evidence>
<dbReference type="RefSeq" id="WP_304179268.1">
    <property type="nucleotide sequence ID" value="NZ_DRGM01000037.1"/>
</dbReference>
<feature type="binding site" evidence="10 11">
    <location>
        <position position="389"/>
    </location>
    <ligand>
        <name>Mg(2+)</name>
        <dbReference type="ChEBI" id="CHEBI:18420"/>
        <label>2</label>
    </ligand>
</feature>
<comment type="caution">
    <text evidence="11">Lacks conserved residue(s) required for the propagation of feature annotation.</text>
</comment>
<evidence type="ECO:0000259" key="13">
    <source>
        <dbReference type="PROSITE" id="PS51851"/>
    </source>
</evidence>
<dbReference type="PANTHER" id="PTHR21371">
    <property type="entry name" value="KETOL-ACID REDUCTOISOMERASE, MITOCHONDRIAL"/>
    <property type="match status" value="1"/>
</dbReference>
<feature type="binding site" evidence="11">
    <location>
        <position position="278"/>
    </location>
    <ligand>
        <name>substrate</name>
    </ligand>
</feature>
<dbReference type="GO" id="GO:0000287">
    <property type="term" value="F:magnesium ion binding"/>
    <property type="evidence" value="ECO:0007669"/>
    <property type="project" value="UniProtKB-UniRule"/>
</dbReference>
<dbReference type="SUPFAM" id="SSF48179">
    <property type="entry name" value="6-phosphogluconate dehydrogenase C-terminal domain-like"/>
    <property type="match status" value="2"/>
</dbReference>
<evidence type="ECO:0000256" key="11">
    <source>
        <dbReference type="PROSITE-ProRule" id="PRU01198"/>
    </source>
</evidence>
<dbReference type="EMBL" id="DRGM01000037">
    <property type="protein sequence ID" value="HEA15415.1"/>
    <property type="molecule type" value="Genomic_DNA"/>
</dbReference>
<dbReference type="PROSITE" id="PS51850">
    <property type="entry name" value="KARI_N"/>
    <property type="match status" value="1"/>
</dbReference>
<evidence type="ECO:0000256" key="9">
    <source>
        <dbReference type="ARBA" id="ARBA00049021"/>
    </source>
</evidence>
<evidence type="ECO:0000256" key="8">
    <source>
        <dbReference type="ARBA" id="ARBA00023304"/>
    </source>
</evidence>
<name>A0A7V1CWI5_9GAMM</name>
<dbReference type="EC" id="1.1.1.86" evidence="10"/>
<feature type="binding site" evidence="10">
    <location>
        <begin position="45"/>
        <end position="48"/>
    </location>
    <ligand>
        <name>NADP(+)</name>
        <dbReference type="ChEBI" id="CHEBI:58349"/>
    </ligand>
</feature>
<dbReference type="Proteomes" id="UP000886188">
    <property type="component" value="Unassembled WGS sequence"/>
</dbReference>
<dbReference type="NCBIfam" id="TIGR00465">
    <property type="entry name" value="ilvC"/>
    <property type="match status" value="1"/>
</dbReference>
<keyword evidence="10" id="KW-0521">NADP</keyword>
<comment type="similarity">
    <text evidence="3 10 11">Belongs to the ketol-acid reductoisomerase family.</text>
</comment>
<keyword evidence="4 10" id="KW-0028">Amino-acid biosynthesis</keyword>
<dbReference type="InterPro" id="IPR008927">
    <property type="entry name" value="6-PGluconate_DH-like_C_sf"/>
</dbReference>
<dbReference type="Gene3D" id="3.40.50.720">
    <property type="entry name" value="NAD(P)-binding Rossmann-like Domain"/>
    <property type="match status" value="1"/>
</dbReference>
<dbReference type="PANTHER" id="PTHR21371:SF1">
    <property type="entry name" value="KETOL-ACID REDUCTOISOMERASE, MITOCHONDRIAL"/>
    <property type="match status" value="1"/>
</dbReference>
<dbReference type="InterPro" id="IPR000506">
    <property type="entry name" value="KARI_C"/>
</dbReference>
<evidence type="ECO:0000256" key="6">
    <source>
        <dbReference type="ARBA" id="ARBA00022842"/>
    </source>
</evidence>
<dbReference type="Gene3D" id="1.10.1040.10">
    <property type="entry name" value="N-(1-d-carboxylethyl)-l-norvaline Dehydrogenase, domain 2"/>
    <property type="match status" value="1"/>
</dbReference>
<comment type="caution">
    <text evidence="14">The sequence shown here is derived from an EMBL/GenBank/DDBJ whole genome shotgun (WGS) entry which is preliminary data.</text>
</comment>
<dbReference type="Pfam" id="PF01450">
    <property type="entry name" value="KARI_C"/>
    <property type="match status" value="2"/>
</dbReference>
<dbReference type="InterPro" id="IPR013023">
    <property type="entry name" value="KARI"/>
</dbReference>
<keyword evidence="8 10" id="KW-0100">Branched-chain amino acid biosynthesis</keyword>
<dbReference type="GO" id="GO:0004455">
    <property type="term" value="F:ketol-acid reductoisomerase activity"/>
    <property type="evidence" value="ECO:0007669"/>
    <property type="project" value="UniProtKB-UniRule"/>
</dbReference>
<feature type="domain" description="KARI N-terminal Rossmann" evidence="12">
    <location>
        <begin position="17"/>
        <end position="208"/>
    </location>
</feature>
<dbReference type="SUPFAM" id="SSF51735">
    <property type="entry name" value="NAD(P)-binding Rossmann-fold domains"/>
    <property type="match status" value="1"/>
</dbReference>
<gene>
    <name evidence="10 14" type="primary">ilvC</name>
    <name evidence="14" type="ORF">ENH88_02995</name>
</gene>
<comment type="cofactor">
    <cofactor evidence="10">
        <name>Mg(2+)</name>
        <dbReference type="ChEBI" id="CHEBI:18420"/>
    </cofactor>
    <text evidence="10">Binds 2 magnesium ions per subunit.</text>
</comment>
<feature type="domain" description="KARI C-terminal knotted" evidence="13">
    <location>
        <begin position="209"/>
        <end position="353"/>
    </location>
</feature>
<reference evidence="14" key="1">
    <citation type="journal article" date="2020" name="mSystems">
        <title>Genome- and Community-Level Interaction Insights into Carbon Utilization and Element Cycling Functions of Hydrothermarchaeota in Hydrothermal Sediment.</title>
        <authorList>
            <person name="Zhou Z."/>
            <person name="Liu Y."/>
            <person name="Xu W."/>
            <person name="Pan J."/>
            <person name="Luo Z.H."/>
            <person name="Li M."/>
        </authorList>
    </citation>
    <scope>NUCLEOTIDE SEQUENCE [LARGE SCALE GENOMIC DNA]</scope>
    <source>
        <strain evidence="14">HyVt-346</strain>
    </source>
</reference>
<dbReference type="Pfam" id="PF07991">
    <property type="entry name" value="KARI_N"/>
    <property type="match status" value="1"/>
</dbReference>
<evidence type="ECO:0000313" key="14">
    <source>
        <dbReference type="EMBL" id="HEA15415.1"/>
    </source>
</evidence>
<dbReference type="UniPathway" id="UPA00049">
    <property type="reaction ID" value="UER00060"/>
</dbReference>
<dbReference type="HAMAP" id="MF_00435">
    <property type="entry name" value="IlvC"/>
    <property type="match status" value="1"/>
</dbReference>
<dbReference type="InterPro" id="IPR036291">
    <property type="entry name" value="NAD(P)-bd_dom_sf"/>
</dbReference>
<comment type="function">
    <text evidence="10">Involved in the biosynthesis of branched-chain amino acids (BCAA). Catalyzes an alkyl-migration followed by a ketol-acid reduction of (S)-2-acetolactate (S2AL) to yield (R)-2,3-dihydroxy-isovalerate. In the isomerase reaction, S2AL is rearranged via a Mg-dependent methyl migration to produce 3-hydroxy-3-methyl-2-ketobutyrate (HMKB). In the reductase reaction, this 2-ketoacid undergoes a metal-dependent reduction by NADPH to yield (R)-2,3-dihydroxy-isovalerate.</text>
</comment>